<evidence type="ECO:0000313" key="1">
    <source>
        <dbReference type="EMBL" id="TWF34935.1"/>
    </source>
</evidence>
<dbReference type="PANTHER" id="PTHR30565">
    <property type="entry name" value="PROTEIN YCIF"/>
    <property type="match status" value="1"/>
</dbReference>
<evidence type="ECO:0000313" key="2">
    <source>
        <dbReference type="Proteomes" id="UP000320811"/>
    </source>
</evidence>
<dbReference type="InterPro" id="IPR012347">
    <property type="entry name" value="Ferritin-like"/>
</dbReference>
<dbReference type="PANTHER" id="PTHR30565:SF9">
    <property type="entry name" value="PROTEIN YCIF"/>
    <property type="match status" value="1"/>
</dbReference>
<organism evidence="1 2">
    <name type="scientific">Chitinophaga polysaccharea</name>
    <dbReference type="NCBI Taxonomy" id="1293035"/>
    <lineage>
        <taxon>Bacteria</taxon>
        <taxon>Pseudomonadati</taxon>
        <taxon>Bacteroidota</taxon>
        <taxon>Chitinophagia</taxon>
        <taxon>Chitinophagales</taxon>
        <taxon>Chitinophagaceae</taxon>
        <taxon>Chitinophaga</taxon>
    </lineage>
</organism>
<comment type="caution">
    <text evidence="1">The sequence shown here is derived from an EMBL/GenBank/DDBJ whole genome shotgun (WGS) entry which is preliminary data.</text>
</comment>
<dbReference type="CDD" id="cd07909">
    <property type="entry name" value="YciF"/>
    <property type="match status" value="1"/>
</dbReference>
<accession>A0A561P9X7</accession>
<dbReference type="InterPro" id="IPR010287">
    <property type="entry name" value="DUF892_YciF-like"/>
</dbReference>
<reference evidence="1 2" key="1">
    <citation type="submission" date="2019-06" db="EMBL/GenBank/DDBJ databases">
        <title>Sorghum-associated microbial communities from plants grown in Nebraska, USA.</title>
        <authorList>
            <person name="Schachtman D."/>
        </authorList>
    </citation>
    <scope>NUCLEOTIDE SEQUENCE [LARGE SCALE GENOMIC DNA]</scope>
    <source>
        <strain evidence="1 2">1209</strain>
    </source>
</reference>
<name>A0A561P9X7_9BACT</name>
<dbReference type="RefSeq" id="WP_145673671.1">
    <property type="nucleotide sequence ID" value="NZ_VIWO01000010.1"/>
</dbReference>
<dbReference type="InterPro" id="IPR009078">
    <property type="entry name" value="Ferritin-like_SF"/>
</dbReference>
<protein>
    <submittedName>
        <fullName evidence="1">Ferritin-like metal-binding protein YciE</fullName>
    </submittedName>
</protein>
<dbReference type="Proteomes" id="UP000320811">
    <property type="component" value="Unassembled WGS sequence"/>
</dbReference>
<dbReference type="SUPFAM" id="SSF47240">
    <property type="entry name" value="Ferritin-like"/>
    <property type="match status" value="1"/>
</dbReference>
<dbReference type="EMBL" id="VIWO01000010">
    <property type="protein sequence ID" value="TWF34935.1"/>
    <property type="molecule type" value="Genomic_DNA"/>
</dbReference>
<dbReference type="AlphaFoldDB" id="A0A561P9X7"/>
<keyword evidence="2" id="KW-1185">Reference proteome</keyword>
<gene>
    <name evidence="1" type="ORF">FHW36_110135</name>
</gene>
<dbReference type="Gene3D" id="1.20.1260.10">
    <property type="match status" value="1"/>
</dbReference>
<dbReference type="InterPro" id="IPR047114">
    <property type="entry name" value="YciF"/>
</dbReference>
<sequence>MPRSEFHKFFLDELKDIYWAEKALVKALPKLKKASTSPELAAAFDKHTGETQTHVSTLENIFEILGEKAVAKKCDAMQGLIEEANSIIEETEAGSRVRDAALILAAQKAEHYEIATYGSLRVFASTMGHTDVEQLLSQTLENEKATDEALTALAEGAVNEEASEE</sequence>
<proteinExistence type="predicted"/>
<dbReference type="Pfam" id="PF05974">
    <property type="entry name" value="DUF892"/>
    <property type="match status" value="1"/>
</dbReference>
<dbReference type="OrthoDB" id="9795056at2"/>